<evidence type="ECO:0000313" key="2">
    <source>
        <dbReference type="Proteomes" id="UP000478052"/>
    </source>
</evidence>
<dbReference type="EMBL" id="VUJU01016500">
    <property type="protein sequence ID" value="KAF0688860.1"/>
    <property type="molecule type" value="Genomic_DNA"/>
</dbReference>
<protein>
    <submittedName>
        <fullName evidence="1">Uncharacterized protein</fullName>
    </submittedName>
</protein>
<gene>
    <name evidence="1" type="ORF">FWK35_00035690</name>
</gene>
<dbReference type="Proteomes" id="UP000478052">
    <property type="component" value="Unassembled WGS sequence"/>
</dbReference>
<comment type="caution">
    <text evidence="1">The sequence shown here is derived from an EMBL/GenBank/DDBJ whole genome shotgun (WGS) entry which is preliminary data.</text>
</comment>
<organism evidence="1 2">
    <name type="scientific">Aphis craccivora</name>
    <name type="common">Cowpea aphid</name>
    <dbReference type="NCBI Taxonomy" id="307492"/>
    <lineage>
        <taxon>Eukaryota</taxon>
        <taxon>Metazoa</taxon>
        <taxon>Ecdysozoa</taxon>
        <taxon>Arthropoda</taxon>
        <taxon>Hexapoda</taxon>
        <taxon>Insecta</taxon>
        <taxon>Pterygota</taxon>
        <taxon>Neoptera</taxon>
        <taxon>Paraneoptera</taxon>
        <taxon>Hemiptera</taxon>
        <taxon>Sternorrhyncha</taxon>
        <taxon>Aphidomorpha</taxon>
        <taxon>Aphidoidea</taxon>
        <taxon>Aphididae</taxon>
        <taxon>Aphidini</taxon>
        <taxon>Aphis</taxon>
        <taxon>Aphis</taxon>
    </lineage>
</organism>
<accession>A0A6G0VLJ9</accession>
<evidence type="ECO:0000313" key="1">
    <source>
        <dbReference type="EMBL" id="KAF0688860.1"/>
    </source>
</evidence>
<sequence>MPCDHPQTQGMTELMNKIICNSLSNYPKFDVKKDELFDFSKALKQLQKNKDTIPQNCRKRTSCSEKTI</sequence>
<keyword evidence="2" id="KW-1185">Reference proteome</keyword>
<dbReference type="AlphaFoldDB" id="A0A6G0VLJ9"/>
<proteinExistence type="predicted"/>
<reference evidence="1 2" key="1">
    <citation type="submission" date="2019-08" db="EMBL/GenBank/DDBJ databases">
        <title>Whole genome of Aphis craccivora.</title>
        <authorList>
            <person name="Voronova N.V."/>
            <person name="Shulinski R.S."/>
            <person name="Bandarenka Y.V."/>
            <person name="Zhorov D.G."/>
            <person name="Warner D."/>
        </authorList>
    </citation>
    <scope>NUCLEOTIDE SEQUENCE [LARGE SCALE GENOMIC DNA]</scope>
    <source>
        <strain evidence="1">180601</strain>
        <tissue evidence="1">Whole Body</tissue>
    </source>
</reference>
<name>A0A6G0VLJ9_APHCR</name>